<sequence length="242" mass="27039">MAPHAPLRAYYADESERDRYLRRIFDATASDYDRIERLLALGSGPWYRRMALQRAGLGSGAQVLDVGIGTGLVAREALRLIGFEGRLVGVDPSPGMMGEVRLPNVELIQGRAEALPQPDASHDFLSMGYALRHIADVHAAFAEFQRVLRPGGRLVILEITRPGHRVGRALLRAYMRAFVPLVARVVGRRRDTAELWRYYWDTIDACIAPESVLAALREAGFEQVQRHTELGVFSEYTARKPG</sequence>
<name>A0A368XXY6_9BURK</name>
<evidence type="ECO:0000313" key="7">
    <source>
        <dbReference type="Proteomes" id="UP000252884"/>
    </source>
</evidence>
<evidence type="ECO:0000256" key="4">
    <source>
        <dbReference type="ARBA" id="ARBA00022688"/>
    </source>
</evidence>
<dbReference type="PANTHER" id="PTHR43591:SF24">
    <property type="entry name" value="2-METHOXY-6-POLYPRENYL-1,4-BENZOQUINOL METHYLASE, MITOCHONDRIAL"/>
    <property type="match status" value="1"/>
</dbReference>
<dbReference type="GO" id="GO:0008168">
    <property type="term" value="F:methyltransferase activity"/>
    <property type="evidence" value="ECO:0007669"/>
    <property type="project" value="UniProtKB-KW"/>
</dbReference>
<dbReference type="GO" id="GO:0006744">
    <property type="term" value="P:ubiquinone biosynthetic process"/>
    <property type="evidence" value="ECO:0007669"/>
    <property type="project" value="UniProtKB-KW"/>
</dbReference>
<keyword evidence="2 6" id="KW-0489">Methyltransferase</keyword>
<evidence type="ECO:0000256" key="2">
    <source>
        <dbReference type="ARBA" id="ARBA00022603"/>
    </source>
</evidence>
<dbReference type="InterPro" id="IPR004033">
    <property type="entry name" value="UbiE/COQ5_MeTrFase"/>
</dbReference>
<keyword evidence="1" id="KW-0474">Menaquinone biosynthesis</keyword>
<dbReference type="CDD" id="cd02440">
    <property type="entry name" value="AdoMet_MTases"/>
    <property type="match status" value="1"/>
</dbReference>
<comment type="caution">
    <text evidence="6">The sequence shown here is derived from an EMBL/GenBank/DDBJ whole genome shotgun (WGS) entry which is preliminary data.</text>
</comment>
<evidence type="ECO:0000256" key="3">
    <source>
        <dbReference type="ARBA" id="ARBA00022679"/>
    </source>
</evidence>
<proteinExistence type="predicted"/>
<keyword evidence="7" id="KW-1185">Reference proteome</keyword>
<reference evidence="6 7" key="1">
    <citation type="submission" date="2018-07" db="EMBL/GenBank/DDBJ databases">
        <title>Genomic Encyclopedia of Type Strains, Phase IV (KMG-IV): sequencing the most valuable type-strain genomes for metagenomic binning, comparative biology and taxonomic classification.</title>
        <authorList>
            <person name="Goeker M."/>
        </authorList>
    </citation>
    <scope>NUCLEOTIDE SEQUENCE [LARGE SCALE GENOMIC DNA]</scope>
    <source>
        <strain evidence="6 7">DSM 21634</strain>
    </source>
</reference>
<dbReference type="GO" id="GO:0009234">
    <property type="term" value="P:menaquinone biosynthetic process"/>
    <property type="evidence" value="ECO:0007669"/>
    <property type="project" value="UniProtKB-KW"/>
</dbReference>
<gene>
    <name evidence="6" type="ORF">DES41_103460</name>
</gene>
<dbReference type="Proteomes" id="UP000252884">
    <property type="component" value="Unassembled WGS sequence"/>
</dbReference>
<keyword evidence="3 6" id="KW-0808">Transferase</keyword>
<evidence type="ECO:0000313" key="6">
    <source>
        <dbReference type="EMBL" id="RCW72853.1"/>
    </source>
</evidence>
<dbReference type="InterPro" id="IPR023576">
    <property type="entry name" value="UbiE/COQ5_MeTrFase_CS"/>
</dbReference>
<accession>A0A368XXY6</accession>
<dbReference type="GO" id="GO:0032259">
    <property type="term" value="P:methylation"/>
    <property type="evidence" value="ECO:0007669"/>
    <property type="project" value="UniProtKB-KW"/>
</dbReference>
<dbReference type="AlphaFoldDB" id="A0A368XXY6"/>
<dbReference type="PROSITE" id="PS51608">
    <property type="entry name" value="SAM_MT_UBIE"/>
    <property type="match status" value="1"/>
</dbReference>
<keyword evidence="4" id="KW-0831">Ubiquinone biosynthesis</keyword>
<dbReference type="SUPFAM" id="SSF53335">
    <property type="entry name" value="S-adenosyl-L-methionine-dependent methyltransferases"/>
    <property type="match status" value="1"/>
</dbReference>
<dbReference type="Pfam" id="PF01209">
    <property type="entry name" value="Ubie_methyltran"/>
    <property type="match status" value="1"/>
</dbReference>
<dbReference type="PANTHER" id="PTHR43591">
    <property type="entry name" value="METHYLTRANSFERASE"/>
    <property type="match status" value="1"/>
</dbReference>
<dbReference type="EMBL" id="QPJK01000003">
    <property type="protein sequence ID" value="RCW72853.1"/>
    <property type="molecule type" value="Genomic_DNA"/>
</dbReference>
<dbReference type="PROSITE" id="PS01184">
    <property type="entry name" value="UBIE_2"/>
    <property type="match status" value="1"/>
</dbReference>
<protein>
    <submittedName>
        <fullName evidence="6">Demethylmenaquinone methyltransferase</fullName>
    </submittedName>
</protein>
<evidence type="ECO:0000256" key="1">
    <source>
        <dbReference type="ARBA" id="ARBA00022428"/>
    </source>
</evidence>
<evidence type="ECO:0000256" key="5">
    <source>
        <dbReference type="ARBA" id="ARBA00022691"/>
    </source>
</evidence>
<dbReference type="Gene3D" id="3.40.50.150">
    <property type="entry name" value="Vaccinia Virus protein VP39"/>
    <property type="match status" value="1"/>
</dbReference>
<keyword evidence="5" id="KW-0949">S-adenosyl-L-methionine</keyword>
<organism evidence="6 7">
    <name type="scientific">Pseudorhodoferax soli</name>
    <dbReference type="NCBI Taxonomy" id="545864"/>
    <lineage>
        <taxon>Bacteria</taxon>
        <taxon>Pseudomonadati</taxon>
        <taxon>Pseudomonadota</taxon>
        <taxon>Betaproteobacteria</taxon>
        <taxon>Burkholderiales</taxon>
        <taxon>Comamonadaceae</taxon>
    </lineage>
</organism>
<dbReference type="InterPro" id="IPR029063">
    <property type="entry name" value="SAM-dependent_MTases_sf"/>
</dbReference>